<sequence length="104" mass="11484">ANPLPDHRPNPGSSINMISVCVSERDEEAQENLPPFVINYTSEELTVGFTGHVASLAPFVVDVPLRSRIQSARWSRKWPNPQPTSHCLPSSSARNLTERPSSGY</sequence>
<dbReference type="Proteomes" id="UP000233551">
    <property type="component" value="Unassembled WGS sequence"/>
</dbReference>
<dbReference type="AlphaFoldDB" id="A0A2I0HND1"/>
<dbReference type="EMBL" id="PGOL01007038">
    <property type="protein sequence ID" value="PKI33083.1"/>
    <property type="molecule type" value="Genomic_DNA"/>
</dbReference>
<evidence type="ECO:0000256" key="1">
    <source>
        <dbReference type="SAM" id="MobiDB-lite"/>
    </source>
</evidence>
<proteinExistence type="predicted"/>
<gene>
    <name evidence="2" type="ORF">CRG98_046526</name>
</gene>
<feature type="non-terminal residue" evidence="2">
    <location>
        <position position="1"/>
    </location>
</feature>
<evidence type="ECO:0000313" key="2">
    <source>
        <dbReference type="EMBL" id="PKI33083.1"/>
    </source>
</evidence>
<organism evidence="2 3">
    <name type="scientific">Punica granatum</name>
    <name type="common">Pomegranate</name>
    <dbReference type="NCBI Taxonomy" id="22663"/>
    <lineage>
        <taxon>Eukaryota</taxon>
        <taxon>Viridiplantae</taxon>
        <taxon>Streptophyta</taxon>
        <taxon>Embryophyta</taxon>
        <taxon>Tracheophyta</taxon>
        <taxon>Spermatophyta</taxon>
        <taxon>Magnoliopsida</taxon>
        <taxon>eudicotyledons</taxon>
        <taxon>Gunneridae</taxon>
        <taxon>Pentapetalae</taxon>
        <taxon>rosids</taxon>
        <taxon>malvids</taxon>
        <taxon>Myrtales</taxon>
        <taxon>Lythraceae</taxon>
        <taxon>Punica</taxon>
    </lineage>
</organism>
<evidence type="ECO:0000313" key="3">
    <source>
        <dbReference type="Proteomes" id="UP000233551"/>
    </source>
</evidence>
<comment type="caution">
    <text evidence="2">The sequence shown here is derived from an EMBL/GenBank/DDBJ whole genome shotgun (WGS) entry which is preliminary data.</text>
</comment>
<protein>
    <submittedName>
        <fullName evidence="2">Uncharacterized protein</fullName>
    </submittedName>
</protein>
<accession>A0A2I0HND1</accession>
<feature type="compositionally biased region" description="Polar residues" evidence="1">
    <location>
        <begin position="83"/>
        <end position="104"/>
    </location>
</feature>
<feature type="region of interest" description="Disordered" evidence="1">
    <location>
        <begin position="76"/>
        <end position="104"/>
    </location>
</feature>
<reference evidence="2 3" key="1">
    <citation type="submission" date="2017-11" db="EMBL/GenBank/DDBJ databases">
        <title>De-novo sequencing of pomegranate (Punica granatum L.) genome.</title>
        <authorList>
            <person name="Akparov Z."/>
            <person name="Amiraslanov A."/>
            <person name="Hajiyeva S."/>
            <person name="Abbasov M."/>
            <person name="Kaur K."/>
            <person name="Hamwieh A."/>
            <person name="Solovyev V."/>
            <person name="Salamov A."/>
            <person name="Braich B."/>
            <person name="Kosarev P."/>
            <person name="Mahmoud A."/>
            <person name="Hajiyev E."/>
            <person name="Babayeva S."/>
            <person name="Izzatullayeva V."/>
            <person name="Mammadov A."/>
            <person name="Mammadov A."/>
            <person name="Sharifova S."/>
            <person name="Ojaghi J."/>
            <person name="Eynullazada K."/>
            <person name="Bayramov B."/>
            <person name="Abdulazimova A."/>
            <person name="Shahmuradov I."/>
        </authorList>
    </citation>
    <scope>NUCLEOTIDE SEQUENCE [LARGE SCALE GENOMIC DNA]</scope>
    <source>
        <strain evidence="3">cv. AG2017</strain>
        <tissue evidence="2">Leaf</tissue>
    </source>
</reference>
<name>A0A2I0HND1_PUNGR</name>
<keyword evidence="3" id="KW-1185">Reference proteome</keyword>